<proteinExistence type="predicted"/>
<name>A0A645CT49_9ZZZZ</name>
<sequence length="244" mass="26386">MEILEEIINTLPNSPVPVRNVSVGVHWTAVCSSGCGLASTLTSENLPYANLSDVGRLHENSAQQLARWVLSENHYESSVGMAALNSLVQPNPADLVELNAYNWIFANCPGKDVTIVGHFNFVDDVRKTARNLWVLEKNPRPGDISAEYSAEYLGKAEIIAITGSAFVNHSMGDVLSMCNPHAVIMILGPSTPLSPVLFDHNVSILSGSHVVDEAGCLLTVQQGGGYSQLWGVKRVTLFRKGFKA</sequence>
<evidence type="ECO:0000259" key="1">
    <source>
        <dbReference type="Pfam" id="PF04016"/>
    </source>
</evidence>
<gene>
    <name evidence="3" type="ORF">SDC9_127333</name>
</gene>
<accession>A0A645CT49</accession>
<evidence type="ECO:0000259" key="2">
    <source>
        <dbReference type="Pfam" id="PF13938"/>
    </source>
</evidence>
<feature type="domain" description="Putative heavy-metal chelation" evidence="1">
    <location>
        <begin position="107"/>
        <end position="231"/>
    </location>
</feature>
<dbReference type="Gene3D" id="3.40.50.11590">
    <property type="match status" value="1"/>
</dbReference>
<dbReference type="Pfam" id="PF04016">
    <property type="entry name" value="DUF364"/>
    <property type="match status" value="1"/>
</dbReference>
<evidence type="ECO:0000313" key="3">
    <source>
        <dbReference type="EMBL" id="MPM80286.1"/>
    </source>
</evidence>
<dbReference type="SUPFAM" id="SSF159713">
    <property type="entry name" value="Dhaf3308-like"/>
    <property type="match status" value="1"/>
</dbReference>
<organism evidence="3">
    <name type="scientific">bioreactor metagenome</name>
    <dbReference type="NCBI Taxonomy" id="1076179"/>
    <lineage>
        <taxon>unclassified sequences</taxon>
        <taxon>metagenomes</taxon>
        <taxon>ecological metagenomes</taxon>
    </lineage>
</organism>
<dbReference type="AlphaFoldDB" id="A0A645CT49"/>
<protein>
    <recommendedName>
        <fullName evidence="4">Heavy-metal chelation domain-containing protein</fullName>
    </recommendedName>
</protein>
<reference evidence="3" key="1">
    <citation type="submission" date="2019-08" db="EMBL/GenBank/DDBJ databases">
        <authorList>
            <person name="Kucharzyk K."/>
            <person name="Murdoch R.W."/>
            <person name="Higgins S."/>
            <person name="Loffler F."/>
        </authorList>
    </citation>
    <scope>NUCLEOTIDE SEQUENCE</scope>
</reference>
<dbReference type="Gene3D" id="3.30.390.100">
    <property type="match status" value="1"/>
</dbReference>
<comment type="caution">
    <text evidence="3">The sequence shown here is derived from an EMBL/GenBank/DDBJ whole genome shotgun (WGS) entry which is preliminary data.</text>
</comment>
<feature type="domain" description="DUF4213" evidence="2">
    <location>
        <begin position="6"/>
        <end position="87"/>
    </location>
</feature>
<dbReference type="InterPro" id="IPR025251">
    <property type="entry name" value="DUF4213"/>
</dbReference>
<dbReference type="EMBL" id="VSSQ01029949">
    <property type="protein sequence ID" value="MPM80286.1"/>
    <property type="molecule type" value="Genomic_DNA"/>
</dbReference>
<dbReference type="Pfam" id="PF13938">
    <property type="entry name" value="DUF4213"/>
    <property type="match status" value="1"/>
</dbReference>
<dbReference type="InterPro" id="IPR007161">
    <property type="entry name" value="DUF364"/>
</dbReference>
<evidence type="ECO:0008006" key="4">
    <source>
        <dbReference type="Google" id="ProtNLM"/>
    </source>
</evidence>